<name>A0A0F5F195_AVIPA</name>
<dbReference type="GO" id="GO:0006355">
    <property type="term" value="P:regulation of DNA-templated transcription"/>
    <property type="evidence" value="ECO:0007669"/>
    <property type="project" value="InterPro"/>
</dbReference>
<dbReference type="Gene3D" id="1.10.260.40">
    <property type="entry name" value="lambda repressor-like DNA-binding domains"/>
    <property type="match status" value="1"/>
</dbReference>
<dbReference type="eggNOG" id="COG5499">
    <property type="taxonomic scope" value="Bacteria"/>
</dbReference>
<gene>
    <name evidence="1" type="ORF">NCTC10926_01410</name>
</gene>
<dbReference type="InterPro" id="IPR010982">
    <property type="entry name" value="Lambda_DNA-bd_dom_sf"/>
</dbReference>
<evidence type="ECO:0000313" key="2">
    <source>
        <dbReference type="Proteomes" id="UP000254620"/>
    </source>
</evidence>
<protein>
    <submittedName>
        <fullName evidence="1">Predicted transcription regulator containing HTH domain</fullName>
    </submittedName>
</protein>
<dbReference type="RefSeq" id="WP_046097670.1">
    <property type="nucleotide sequence ID" value="NZ_LAEN01000005.1"/>
</dbReference>
<dbReference type="PANTHER" id="PTHR40455">
    <property type="entry name" value="ANTITOXIN HIGA"/>
    <property type="match status" value="1"/>
</dbReference>
<dbReference type="OrthoDB" id="9796786at2"/>
<dbReference type="AlphaFoldDB" id="A0A0F5F195"/>
<accession>A0A0F5F195</accession>
<dbReference type="PANTHER" id="PTHR40455:SF1">
    <property type="entry name" value="ANTITOXIN HIGA"/>
    <property type="match status" value="1"/>
</dbReference>
<proteinExistence type="predicted"/>
<dbReference type="GO" id="GO:0001046">
    <property type="term" value="F:core promoter sequence-specific DNA binding"/>
    <property type="evidence" value="ECO:0007669"/>
    <property type="project" value="TreeGrafter"/>
</dbReference>
<sequence>MNIKPIKTEADYQAALLIIEPYFDLEQMTEEQQDYFEIMLALIEAYEAKHYPIDPPDPIEAIKFRMEQQGLEIKDLGEIIGKPNRVYEIFNKTRPLTLNMIRNINKKMGISADILIHQY</sequence>
<dbReference type="InterPro" id="IPR039060">
    <property type="entry name" value="Antitox_HigA"/>
</dbReference>
<organism evidence="1 2">
    <name type="scientific">Avibacterium paragallinarum</name>
    <name type="common">Haemophilus gallinarum</name>
    <dbReference type="NCBI Taxonomy" id="728"/>
    <lineage>
        <taxon>Bacteria</taxon>
        <taxon>Pseudomonadati</taxon>
        <taxon>Pseudomonadota</taxon>
        <taxon>Gammaproteobacteria</taxon>
        <taxon>Pasteurellales</taxon>
        <taxon>Pasteurellaceae</taxon>
        <taxon>Avibacterium</taxon>
    </lineage>
</organism>
<evidence type="ECO:0000313" key="1">
    <source>
        <dbReference type="EMBL" id="SUU98005.1"/>
    </source>
</evidence>
<reference evidence="1 2" key="1">
    <citation type="submission" date="2018-06" db="EMBL/GenBank/DDBJ databases">
        <authorList>
            <consortium name="Pathogen Informatics"/>
            <person name="Doyle S."/>
        </authorList>
    </citation>
    <scope>NUCLEOTIDE SEQUENCE [LARGE SCALE GENOMIC DNA]</scope>
    <source>
        <strain evidence="1 2">NCTC10926</strain>
    </source>
</reference>
<dbReference type="SUPFAM" id="SSF47413">
    <property type="entry name" value="lambda repressor-like DNA-binding domains"/>
    <property type="match status" value="1"/>
</dbReference>
<dbReference type="Proteomes" id="UP000254620">
    <property type="component" value="Unassembled WGS sequence"/>
</dbReference>
<dbReference type="EMBL" id="UFSW01000001">
    <property type="protein sequence ID" value="SUU98005.1"/>
    <property type="molecule type" value="Genomic_DNA"/>
</dbReference>